<comment type="caution">
    <text evidence="2">The sequence shown here is derived from an EMBL/GenBank/DDBJ whole genome shotgun (WGS) entry which is preliminary data.</text>
</comment>
<evidence type="ECO:0000313" key="2">
    <source>
        <dbReference type="EMBL" id="GAA4751315.1"/>
    </source>
</evidence>
<gene>
    <name evidence="2" type="ORF">GCM10025783_24830</name>
</gene>
<evidence type="ECO:0008006" key="4">
    <source>
        <dbReference type="Google" id="ProtNLM"/>
    </source>
</evidence>
<keyword evidence="1" id="KW-0812">Transmembrane</keyword>
<reference evidence="3" key="1">
    <citation type="journal article" date="2019" name="Int. J. Syst. Evol. Microbiol.">
        <title>The Global Catalogue of Microorganisms (GCM) 10K type strain sequencing project: providing services to taxonomists for standard genome sequencing and annotation.</title>
        <authorList>
            <consortium name="The Broad Institute Genomics Platform"/>
            <consortium name="The Broad Institute Genome Sequencing Center for Infectious Disease"/>
            <person name="Wu L."/>
            <person name="Ma J."/>
        </authorList>
    </citation>
    <scope>NUCLEOTIDE SEQUENCE [LARGE SCALE GENOMIC DNA]</scope>
    <source>
        <strain evidence="3">JCM 19015</strain>
    </source>
</reference>
<evidence type="ECO:0000313" key="3">
    <source>
        <dbReference type="Proteomes" id="UP001500121"/>
    </source>
</evidence>
<keyword evidence="1" id="KW-1133">Transmembrane helix</keyword>
<protein>
    <recommendedName>
        <fullName evidence="4">Cation/H+ exchanger domain-containing protein</fullName>
    </recommendedName>
</protein>
<feature type="transmembrane region" description="Helical" evidence="1">
    <location>
        <begin position="61"/>
        <end position="79"/>
    </location>
</feature>
<evidence type="ECO:0000256" key="1">
    <source>
        <dbReference type="SAM" id="Phobius"/>
    </source>
</evidence>
<dbReference type="Proteomes" id="UP001500121">
    <property type="component" value="Unassembled WGS sequence"/>
</dbReference>
<organism evidence="2 3">
    <name type="scientific">Amnibacterium soli</name>
    <dbReference type="NCBI Taxonomy" id="1282736"/>
    <lineage>
        <taxon>Bacteria</taxon>
        <taxon>Bacillati</taxon>
        <taxon>Actinomycetota</taxon>
        <taxon>Actinomycetes</taxon>
        <taxon>Micrococcales</taxon>
        <taxon>Microbacteriaceae</taxon>
        <taxon>Amnibacterium</taxon>
    </lineage>
</organism>
<sequence length="84" mass="8176">MVVPGACRRITVAGMLLEDAIGAPLLAVVVGALTAPVGLAIGMQGARRGPAPLGPTRSGDAGLAVLVTGLVALISESAGSRSRC</sequence>
<name>A0ABP8ZAU2_9MICO</name>
<feature type="transmembrane region" description="Helical" evidence="1">
    <location>
        <begin position="21"/>
        <end position="41"/>
    </location>
</feature>
<keyword evidence="3" id="KW-1185">Reference proteome</keyword>
<dbReference type="EMBL" id="BAABLP010000005">
    <property type="protein sequence ID" value="GAA4751315.1"/>
    <property type="molecule type" value="Genomic_DNA"/>
</dbReference>
<accession>A0ABP8ZAU2</accession>
<proteinExistence type="predicted"/>
<keyword evidence="1" id="KW-0472">Membrane</keyword>